<evidence type="ECO:0000313" key="10">
    <source>
        <dbReference type="EnsemblProtists" id="EOD27946"/>
    </source>
</evidence>
<dbReference type="EC" id="6.1.1.2" evidence="2"/>
<dbReference type="RefSeq" id="XP_005780375.1">
    <property type="nucleotide sequence ID" value="XM_005780318.1"/>
</dbReference>
<dbReference type="GeneID" id="17273491"/>
<evidence type="ECO:0000256" key="6">
    <source>
        <dbReference type="ARBA" id="ARBA00022917"/>
    </source>
</evidence>
<dbReference type="PRINTS" id="PR01039">
    <property type="entry name" value="TRNASYNTHTRP"/>
</dbReference>
<dbReference type="Gene3D" id="3.40.50.620">
    <property type="entry name" value="HUPs"/>
    <property type="match status" value="1"/>
</dbReference>
<keyword evidence="5 9" id="KW-0067">ATP-binding</keyword>
<dbReference type="GO" id="GO:0005737">
    <property type="term" value="C:cytoplasm"/>
    <property type="evidence" value="ECO:0007669"/>
    <property type="project" value="TreeGrafter"/>
</dbReference>
<proteinExistence type="inferred from homology"/>
<dbReference type="Proteomes" id="UP000013827">
    <property type="component" value="Unassembled WGS sequence"/>
</dbReference>
<keyword evidence="7 9" id="KW-0030">Aminoacyl-tRNA synthetase</keyword>
<evidence type="ECO:0000256" key="9">
    <source>
        <dbReference type="RuleBase" id="RU363036"/>
    </source>
</evidence>
<evidence type="ECO:0000313" key="11">
    <source>
        <dbReference type="Proteomes" id="UP000013827"/>
    </source>
</evidence>
<evidence type="ECO:0000256" key="2">
    <source>
        <dbReference type="ARBA" id="ARBA00013161"/>
    </source>
</evidence>
<keyword evidence="4 9" id="KW-0547">Nucleotide-binding</keyword>
<dbReference type="eggNOG" id="KOG2145">
    <property type="taxonomic scope" value="Eukaryota"/>
</dbReference>
<dbReference type="InterPro" id="IPR001412">
    <property type="entry name" value="aa-tRNA-synth_I_CS"/>
</dbReference>
<dbReference type="GO" id="GO:0004830">
    <property type="term" value="F:tryptophan-tRNA ligase activity"/>
    <property type="evidence" value="ECO:0007669"/>
    <property type="project" value="UniProtKB-EC"/>
</dbReference>
<evidence type="ECO:0000256" key="4">
    <source>
        <dbReference type="ARBA" id="ARBA00022741"/>
    </source>
</evidence>
<name>A0A0D3JWR1_EMIH1</name>
<reference evidence="10" key="2">
    <citation type="submission" date="2024-10" db="UniProtKB">
        <authorList>
            <consortium name="EnsemblProtists"/>
        </authorList>
    </citation>
    <scope>IDENTIFICATION</scope>
</reference>
<protein>
    <recommendedName>
        <fullName evidence="2">tryptophan--tRNA ligase</fullName>
        <ecNumber evidence="2">6.1.1.2</ecNumber>
    </recommendedName>
    <alternativeName>
        <fullName evidence="8">Tryptophanyl-tRNA synthetase</fullName>
    </alternativeName>
</protein>
<reference evidence="11" key="1">
    <citation type="journal article" date="2013" name="Nature">
        <title>Pan genome of the phytoplankton Emiliania underpins its global distribution.</title>
        <authorList>
            <person name="Read B.A."/>
            <person name="Kegel J."/>
            <person name="Klute M.J."/>
            <person name="Kuo A."/>
            <person name="Lefebvre S.C."/>
            <person name="Maumus F."/>
            <person name="Mayer C."/>
            <person name="Miller J."/>
            <person name="Monier A."/>
            <person name="Salamov A."/>
            <person name="Young J."/>
            <person name="Aguilar M."/>
            <person name="Claverie J.M."/>
            <person name="Frickenhaus S."/>
            <person name="Gonzalez K."/>
            <person name="Herman E.K."/>
            <person name="Lin Y.C."/>
            <person name="Napier J."/>
            <person name="Ogata H."/>
            <person name="Sarno A.F."/>
            <person name="Shmutz J."/>
            <person name="Schroeder D."/>
            <person name="de Vargas C."/>
            <person name="Verret F."/>
            <person name="von Dassow P."/>
            <person name="Valentin K."/>
            <person name="Van de Peer Y."/>
            <person name="Wheeler G."/>
            <person name="Dacks J.B."/>
            <person name="Delwiche C.F."/>
            <person name="Dyhrman S.T."/>
            <person name="Glockner G."/>
            <person name="John U."/>
            <person name="Richards T."/>
            <person name="Worden A.Z."/>
            <person name="Zhang X."/>
            <person name="Grigoriev I.V."/>
            <person name="Allen A.E."/>
            <person name="Bidle K."/>
            <person name="Borodovsky M."/>
            <person name="Bowler C."/>
            <person name="Brownlee C."/>
            <person name="Cock J.M."/>
            <person name="Elias M."/>
            <person name="Gladyshev V.N."/>
            <person name="Groth M."/>
            <person name="Guda C."/>
            <person name="Hadaegh A."/>
            <person name="Iglesias-Rodriguez M.D."/>
            <person name="Jenkins J."/>
            <person name="Jones B.M."/>
            <person name="Lawson T."/>
            <person name="Leese F."/>
            <person name="Lindquist E."/>
            <person name="Lobanov A."/>
            <person name="Lomsadze A."/>
            <person name="Malik S.B."/>
            <person name="Marsh M.E."/>
            <person name="Mackinder L."/>
            <person name="Mock T."/>
            <person name="Mueller-Roeber B."/>
            <person name="Pagarete A."/>
            <person name="Parker M."/>
            <person name="Probert I."/>
            <person name="Quesneville H."/>
            <person name="Raines C."/>
            <person name="Rensing S.A."/>
            <person name="Riano-Pachon D.M."/>
            <person name="Richier S."/>
            <person name="Rokitta S."/>
            <person name="Shiraiwa Y."/>
            <person name="Soanes D.M."/>
            <person name="van der Giezen M."/>
            <person name="Wahlund T.M."/>
            <person name="Williams B."/>
            <person name="Wilson W."/>
            <person name="Wolfe G."/>
            <person name="Wurch L.L."/>
        </authorList>
    </citation>
    <scope>NUCLEOTIDE SEQUENCE</scope>
</reference>
<evidence type="ECO:0000256" key="5">
    <source>
        <dbReference type="ARBA" id="ARBA00022840"/>
    </source>
</evidence>
<dbReference type="PANTHER" id="PTHR10055">
    <property type="entry name" value="TRYPTOPHANYL-TRNA SYNTHETASE"/>
    <property type="match status" value="1"/>
</dbReference>
<keyword evidence="3 9" id="KW-0436">Ligase</keyword>
<dbReference type="HOGENOM" id="CLU_032621_1_1_1"/>
<dbReference type="EnsemblProtists" id="EOD27946">
    <property type="protein sequence ID" value="EOD27946"/>
    <property type="gene ID" value="EMIHUDRAFT_53845"/>
</dbReference>
<dbReference type="PaxDb" id="2903-EOD27946"/>
<dbReference type="InterPro" id="IPR002306">
    <property type="entry name" value="Trp-tRNA-ligase"/>
</dbReference>
<keyword evidence="6 9" id="KW-0648">Protein biosynthesis</keyword>
<evidence type="ECO:0000256" key="7">
    <source>
        <dbReference type="ARBA" id="ARBA00023146"/>
    </source>
</evidence>
<dbReference type="PROSITE" id="PS00178">
    <property type="entry name" value="AA_TRNA_LIGASE_I"/>
    <property type="match status" value="1"/>
</dbReference>
<dbReference type="PANTHER" id="PTHR10055:SF1">
    <property type="entry name" value="TRYPTOPHAN--TRNA LIGASE, CYTOPLASMIC"/>
    <property type="match status" value="1"/>
</dbReference>
<dbReference type="InterPro" id="IPR002305">
    <property type="entry name" value="aa-tRNA-synth_Ic"/>
</dbReference>
<accession>A0A0D3JWR1</accession>
<comment type="similarity">
    <text evidence="1 9">Belongs to the class-I aminoacyl-tRNA synthetase family.</text>
</comment>
<dbReference type="SUPFAM" id="SSF52374">
    <property type="entry name" value="Nucleotidylyl transferase"/>
    <property type="match status" value="1"/>
</dbReference>
<evidence type="ECO:0000256" key="3">
    <source>
        <dbReference type="ARBA" id="ARBA00022598"/>
    </source>
</evidence>
<dbReference type="GO" id="GO:0005524">
    <property type="term" value="F:ATP binding"/>
    <property type="evidence" value="ECO:0007669"/>
    <property type="project" value="UniProtKB-KW"/>
</dbReference>
<dbReference type="GO" id="GO:0006436">
    <property type="term" value="P:tryptophanyl-tRNA aminoacylation"/>
    <property type="evidence" value="ECO:0007669"/>
    <property type="project" value="InterPro"/>
</dbReference>
<evidence type="ECO:0000256" key="8">
    <source>
        <dbReference type="ARBA" id="ARBA00030268"/>
    </source>
</evidence>
<keyword evidence="11" id="KW-1185">Reference proteome</keyword>
<dbReference type="InterPro" id="IPR014729">
    <property type="entry name" value="Rossmann-like_a/b/a_fold"/>
</dbReference>
<sequence length="198" mass="22642">EDVIVDPWTVSGNINYDKLIEQFGSQPLTPALIEKFERVTGRTAHTWIRRGIFFSHRDLDAILDNHAAGKPMYLYTGRGPSSESLHLGHLIPFHFTKYLQDVFRCPLVIQMTDDEKFLWKDLQLDECHRLAAENAKDIIACGFDITRTFIFSDLDYIGSMYPNIVRIQKAVTYNQVRGIFGFDDSCNIGKHAFPAVQA</sequence>
<dbReference type="STRING" id="2903.R1EYB3"/>
<organism evidence="10 11">
    <name type="scientific">Emiliania huxleyi (strain CCMP1516)</name>
    <dbReference type="NCBI Taxonomy" id="280463"/>
    <lineage>
        <taxon>Eukaryota</taxon>
        <taxon>Haptista</taxon>
        <taxon>Haptophyta</taxon>
        <taxon>Prymnesiophyceae</taxon>
        <taxon>Isochrysidales</taxon>
        <taxon>Noelaerhabdaceae</taxon>
        <taxon>Emiliania</taxon>
    </lineage>
</organism>
<dbReference type="AlphaFoldDB" id="A0A0D3JWR1"/>
<dbReference type="KEGG" id="ehx:EMIHUDRAFT_53845"/>
<evidence type="ECO:0000256" key="1">
    <source>
        <dbReference type="ARBA" id="ARBA00005594"/>
    </source>
</evidence>
<dbReference type="Pfam" id="PF00579">
    <property type="entry name" value="tRNA-synt_1b"/>
    <property type="match status" value="1"/>
</dbReference>